<keyword evidence="7" id="KW-1185">Reference proteome</keyword>
<feature type="chain" id="PRO_5020407370" evidence="4">
    <location>
        <begin position="27"/>
        <end position="504"/>
    </location>
</feature>
<dbReference type="Proteomes" id="UP000290759">
    <property type="component" value="Unassembled WGS sequence"/>
</dbReference>
<evidence type="ECO:0000313" key="7">
    <source>
        <dbReference type="Proteomes" id="UP000290759"/>
    </source>
</evidence>
<dbReference type="GO" id="GO:0043190">
    <property type="term" value="C:ATP-binding cassette (ABC) transporter complex"/>
    <property type="evidence" value="ECO:0007669"/>
    <property type="project" value="InterPro"/>
</dbReference>
<evidence type="ECO:0000256" key="1">
    <source>
        <dbReference type="ARBA" id="ARBA00004418"/>
    </source>
</evidence>
<dbReference type="InterPro" id="IPR000914">
    <property type="entry name" value="SBP_5_dom"/>
</dbReference>
<dbReference type="Gene3D" id="3.10.105.10">
    <property type="entry name" value="Dipeptide-binding Protein, Domain 3"/>
    <property type="match status" value="1"/>
</dbReference>
<dbReference type="GO" id="GO:0030288">
    <property type="term" value="C:outer membrane-bounded periplasmic space"/>
    <property type="evidence" value="ECO:0007669"/>
    <property type="project" value="UniProtKB-ARBA"/>
</dbReference>
<dbReference type="Gene3D" id="3.40.190.10">
    <property type="entry name" value="Periplasmic binding protein-like II"/>
    <property type="match status" value="1"/>
</dbReference>
<dbReference type="GO" id="GO:1904680">
    <property type="term" value="F:peptide transmembrane transporter activity"/>
    <property type="evidence" value="ECO:0007669"/>
    <property type="project" value="TreeGrafter"/>
</dbReference>
<comment type="similarity">
    <text evidence="2">Belongs to the bacterial solute-binding protein 5 family.</text>
</comment>
<dbReference type="EMBL" id="QYBB01000021">
    <property type="protein sequence ID" value="RYC30721.1"/>
    <property type="molecule type" value="Genomic_DNA"/>
</dbReference>
<feature type="domain" description="Solute-binding protein family 5" evidence="5">
    <location>
        <begin position="70"/>
        <end position="423"/>
    </location>
</feature>
<evidence type="ECO:0000256" key="4">
    <source>
        <dbReference type="SAM" id="SignalP"/>
    </source>
</evidence>
<dbReference type="PANTHER" id="PTHR30290:SF38">
    <property type="entry name" value="D,D-DIPEPTIDE-BINDING PERIPLASMIC PROTEIN DDPA-RELATED"/>
    <property type="match status" value="1"/>
</dbReference>
<protein>
    <submittedName>
        <fullName evidence="6">ABC transporter substrate-binding protein</fullName>
    </submittedName>
</protein>
<dbReference type="InterPro" id="IPR030678">
    <property type="entry name" value="Peptide/Ni-bd"/>
</dbReference>
<dbReference type="OrthoDB" id="8144963at2"/>
<evidence type="ECO:0000256" key="2">
    <source>
        <dbReference type="ARBA" id="ARBA00005695"/>
    </source>
</evidence>
<evidence type="ECO:0000256" key="3">
    <source>
        <dbReference type="ARBA" id="ARBA00022729"/>
    </source>
</evidence>
<dbReference type="Pfam" id="PF00496">
    <property type="entry name" value="SBP_bac_5"/>
    <property type="match status" value="1"/>
</dbReference>
<gene>
    <name evidence="6" type="ORF">D3273_17045</name>
</gene>
<keyword evidence="3 4" id="KW-0732">Signal</keyword>
<evidence type="ECO:0000313" key="6">
    <source>
        <dbReference type="EMBL" id="RYC30721.1"/>
    </source>
</evidence>
<accession>A0A4Q2U6L1</accession>
<dbReference type="GO" id="GO:0015833">
    <property type="term" value="P:peptide transport"/>
    <property type="evidence" value="ECO:0007669"/>
    <property type="project" value="TreeGrafter"/>
</dbReference>
<feature type="signal peptide" evidence="4">
    <location>
        <begin position="1"/>
        <end position="26"/>
    </location>
</feature>
<dbReference type="Gene3D" id="3.90.76.10">
    <property type="entry name" value="Dipeptide-binding Protein, Domain 1"/>
    <property type="match status" value="1"/>
</dbReference>
<dbReference type="SUPFAM" id="SSF53850">
    <property type="entry name" value="Periplasmic binding protein-like II"/>
    <property type="match status" value="1"/>
</dbReference>
<comment type="caution">
    <text evidence="6">The sequence shown here is derived from an EMBL/GenBank/DDBJ whole genome shotgun (WGS) entry which is preliminary data.</text>
</comment>
<organism evidence="6 7">
    <name type="scientific">Lichenibacterium minor</name>
    <dbReference type="NCBI Taxonomy" id="2316528"/>
    <lineage>
        <taxon>Bacteria</taxon>
        <taxon>Pseudomonadati</taxon>
        <taxon>Pseudomonadota</taxon>
        <taxon>Alphaproteobacteria</taxon>
        <taxon>Hyphomicrobiales</taxon>
        <taxon>Lichenihabitantaceae</taxon>
        <taxon>Lichenibacterium</taxon>
    </lineage>
</organism>
<dbReference type="InterPro" id="IPR039424">
    <property type="entry name" value="SBP_5"/>
</dbReference>
<name>A0A4Q2U6L1_9HYPH</name>
<reference evidence="6 7" key="1">
    <citation type="submission" date="2018-12" db="EMBL/GenBank/DDBJ databases">
        <authorList>
            <person name="Grouzdev D.S."/>
            <person name="Krutkina M.S."/>
        </authorList>
    </citation>
    <scope>NUCLEOTIDE SEQUENCE [LARGE SCALE GENOMIC DNA]</scope>
    <source>
        <strain evidence="6 7">RmlP026</strain>
    </source>
</reference>
<sequence>MTKTTGLSLAALLLAAPLLGAHGAAAAPGLRIGLQEDPDFLDPARARSYVSRIVFASLCDKLIDTTPDLKFVPQLALSWTWSADNKTLTLKLRPGVTFQDGEPFDAEAVKFNLDRYRTMPESLRKSEIASIDHVDVVDPLTVNLVLKQPDAALVAQLTDRSGMMMAPKATATGNPTANPVCSGPFTFTERVAQDRIVLDRFANYWNAGAYHFDRVTFMPIPDTTVRLANLQSGGLDMIERMAATDVKTAQADPKLQVLSIPGLGFMTLEFNVTGDNAKTPLGQDKRVRQAFDLAIDRDALNGAVYEGRFTPGYQPFAPASPYHLEQPVPGRDVDKAKALLKAAGVTAPLTVKMTVANSTDAQQLGQVIQAMVAEAGFDLQLQTTEFATLLSQNGAGNFQTTMVAWSGRVDPDGNIHQFVTCKGGLNDMKYCNPEVDALLNGARGVTDPAERKAKYAAAMKIVEDDKPITYLDFEPRIFGATKALHGFVPHPDGMIRLQNVTLDK</sequence>
<dbReference type="PANTHER" id="PTHR30290">
    <property type="entry name" value="PERIPLASMIC BINDING COMPONENT OF ABC TRANSPORTER"/>
    <property type="match status" value="1"/>
</dbReference>
<dbReference type="CDD" id="cd08511">
    <property type="entry name" value="PBP2_NikA_DppA_OppA_like_5"/>
    <property type="match status" value="1"/>
</dbReference>
<reference evidence="6 7" key="2">
    <citation type="submission" date="2019-02" db="EMBL/GenBank/DDBJ databases">
        <title>'Lichenibacterium ramalinii' gen. nov. sp. nov., 'Lichenibacterium minor' gen. nov. sp. nov.</title>
        <authorList>
            <person name="Pankratov T."/>
        </authorList>
    </citation>
    <scope>NUCLEOTIDE SEQUENCE [LARGE SCALE GENOMIC DNA]</scope>
    <source>
        <strain evidence="6 7">RmlP026</strain>
    </source>
</reference>
<comment type="subcellular location">
    <subcellularLocation>
        <location evidence="1">Periplasm</location>
    </subcellularLocation>
</comment>
<dbReference type="AlphaFoldDB" id="A0A4Q2U6L1"/>
<proteinExistence type="inferred from homology"/>
<dbReference type="PIRSF" id="PIRSF002741">
    <property type="entry name" value="MppA"/>
    <property type="match status" value="1"/>
</dbReference>
<evidence type="ECO:0000259" key="5">
    <source>
        <dbReference type="Pfam" id="PF00496"/>
    </source>
</evidence>
<dbReference type="RefSeq" id="WP_129228097.1">
    <property type="nucleotide sequence ID" value="NZ_QYBB01000021.1"/>
</dbReference>